<dbReference type="AlphaFoldDB" id="A0A975C0Y3"/>
<dbReference type="PROSITE" id="PS50893">
    <property type="entry name" value="ABC_TRANSPORTER_2"/>
    <property type="match status" value="1"/>
</dbReference>
<keyword evidence="2" id="KW-0547">Nucleotide-binding</keyword>
<feature type="domain" description="ABC transporter" evidence="4">
    <location>
        <begin position="5"/>
        <end position="241"/>
    </location>
</feature>
<dbReference type="SMART" id="SM00382">
    <property type="entry name" value="AAA"/>
    <property type="match status" value="1"/>
</dbReference>
<sequence>MTSALILSGLGKSFDGGKTWAVKDLSLEVAKGEFLALIGGSGSGKTTLLKMINRLIEPDAGEVRIDGALNTATPAPELRRGIGYVFQGAGLFPHMTLAENVAVTPRLLGWERSEIEARVAELLDLVELPVATWGDRLPASLSGGQRQRVAFARALAARPLLVLMDEPFGALDALSRDGIAEAYRRLHDTLGLTTVMVTHDVNEALLTADRLGVMKEGRLVASGPPAELMTQGADPYVHDLLDAPRRQAARIASKFGGANG</sequence>
<keyword evidence="1" id="KW-0813">Transport</keyword>
<dbReference type="InterPro" id="IPR017871">
    <property type="entry name" value="ABC_transporter-like_CS"/>
</dbReference>
<evidence type="ECO:0000256" key="2">
    <source>
        <dbReference type="ARBA" id="ARBA00022741"/>
    </source>
</evidence>
<dbReference type="InterPro" id="IPR003439">
    <property type="entry name" value="ABC_transporter-like_ATP-bd"/>
</dbReference>
<dbReference type="InterPro" id="IPR027417">
    <property type="entry name" value="P-loop_NTPase"/>
</dbReference>
<dbReference type="RefSeq" id="WP_207870971.1">
    <property type="nucleotide sequence ID" value="NZ_CP062222.1"/>
</dbReference>
<evidence type="ECO:0000256" key="1">
    <source>
        <dbReference type="ARBA" id="ARBA00022448"/>
    </source>
</evidence>
<keyword evidence="3 5" id="KW-0067">ATP-binding</keyword>
<evidence type="ECO:0000313" key="5">
    <source>
        <dbReference type="EMBL" id="QTC91798.1"/>
    </source>
</evidence>
<dbReference type="PROSITE" id="PS00211">
    <property type="entry name" value="ABC_TRANSPORTER_1"/>
    <property type="match status" value="1"/>
</dbReference>
<evidence type="ECO:0000259" key="4">
    <source>
        <dbReference type="PROSITE" id="PS50893"/>
    </source>
</evidence>
<organism evidence="5 6">
    <name type="scientific">Brevundimonas goettingensis</name>
    <dbReference type="NCBI Taxonomy" id="2774190"/>
    <lineage>
        <taxon>Bacteria</taxon>
        <taxon>Pseudomonadati</taxon>
        <taxon>Pseudomonadota</taxon>
        <taxon>Alphaproteobacteria</taxon>
        <taxon>Caulobacterales</taxon>
        <taxon>Caulobacteraceae</taxon>
        <taxon>Brevundimonas</taxon>
    </lineage>
</organism>
<dbReference type="SUPFAM" id="SSF52540">
    <property type="entry name" value="P-loop containing nucleoside triphosphate hydrolases"/>
    <property type="match status" value="1"/>
</dbReference>
<evidence type="ECO:0000313" key="6">
    <source>
        <dbReference type="Proteomes" id="UP000663918"/>
    </source>
</evidence>
<dbReference type="InterPro" id="IPR003593">
    <property type="entry name" value="AAA+_ATPase"/>
</dbReference>
<name>A0A975C0Y3_9CAUL</name>
<dbReference type="KEGG" id="bgoe:IFJ75_02365"/>
<gene>
    <name evidence="5" type="ORF">IFJ75_02365</name>
</gene>
<dbReference type="InterPro" id="IPR050093">
    <property type="entry name" value="ABC_SmlMolc_Importer"/>
</dbReference>
<reference evidence="5" key="1">
    <citation type="submission" date="2020-09" db="EMBL/GenBank/DDBJ databases">
        <title>Brevundimonas sp. LVF2 isolated from a puddle in Goettingen, Germany.</title>
        <authorList>
            <person name="Friedrich I."/>
            <person name="Klassen A."/>
            <person name="Hannes N."/>
            <person name="Schneider D."/>
            <person name="Hertel R."/>
            <person name="Daniel R."/>
        </authorList>
    </citation>
    <scope>NUCLEOTIDE SEQUENCE</scope>
    <source>
        <strain evidence="5">LVF2</strain>
    </source>
</reference>
<proteinExistence type="predicted"/>
<dbReference type="GO" id="GO:0005524">
    <property type="term" value="F:ATP binding"/>
    <property type="evidence" value="ECO:0007669"/>
    <property type="project" value="UniProtKB-KW"/>
</dbReference>
<dbReference type="PANTHER" id="PTHR42781:SF4">
    <property type="entry name" value="SPERMIDINE_PUTRESCINE IMPORT ATP-BINDING PROTEIN POTA"/>
    <property type="match status" value="1"/>
</dbReference>
<dbReference type="FunFam" id="3.40.50.300:FF:000425">
    <property type="entry name" value="Probable ABC transporter, ATP-binding subunit"/>
    <property type="match status" value="1"/>
</dbReference>
<dbReference type="Gene3D" id="3.40.50.300">
    <property type="entry name" value="P-loop containing nucleotide triphosphate hydrolases"/>
    <property type="match status" value="1"/>
</dbReference>
<dbReference type="Pfam" id="PF00005">
    <property type="entry name" value="ABC_tran"/>
    <property type="match status" value="1"/>
</dbReference>
<dbReference type="GO" id="GO:0015697">
    <property type="term" value="P:quaternary ammonium group transport"/>
    <property type="evidence" value="ECO:0007669"/>
    <property type="project" value="UniProtKB-ARBA"/>
</dbReference>
<accession>A0A975C0Y3</accession>
<dbReference type="GO" id="GO:0016887">
    <property type="term" value="F:ATP hydrolysis activity"/>
    <property type="evidence" value="ECO:0007669"/>
    <property type="project" value="InterPro"/>
</dbReference>
<dbReference type="EMBL" id="CP062222">
    <property type="protein sequence ID" value="QTC91798.1"/>
    <property type="molecule type" value="Genomic_DNA"/>
</dbReference>
<protein>
    <submittedName>
        <fullName evidence="5">ATP-binding cassette domain-containing protein</fullName>
    </submittedName>
</protein>
<keyword evidence="6" id="KW-1185">Reference proteome</keyword>
<dbReference type="PANTHER" id="PTHR42781">
    <property type="entry name" value="SPERMIDINE/PUTRESCINE IMPORT ATP-BINDING PROTEIN POTA"/>
    <property type="match status" value="1"/>
</dbReference>
<dbReference type="Proteomes" id="UP000663918">
    <property type="component" value="Chromosome"/>
</dbReference>
<evidence type="ECO:0000256" key="3">
    <source>
        <dbReference type="ARBA" id="ARBA00022840"/>
    </source>
</evidence>